<protein>
    <submittedName>
        <fullName evidence="1">Uncharacterized protein</fullName>
    </submittedName>
</protein>
<sequence length="111" mass="12881">MTEQELVGLKYLEMLRLMVVVKNLEQSIPELVDEITYIAHDNSEYQVKVDLLTESYSNYQIFTNQIIKDRASCYQEAKEIMTSHRWDEVVSPDLAYNICDAGLMLAEALKE</sequence>
<evidence type="ECO:0000313" key="2">
    <source>
        <dbReference type="Proteomes" id="UP000466799"/>
    </source>
</evidence>
<evidence type="ECO:0000313" key="1">
    <source>
        <dbReference type="EMBL" id="MPQ36315.1"/>
    </source>
</evidence>
<dbReference type="RefSeq" id="WP_152729416.1">
    <property type="nucleotide sequence ID" value="NZ_WHJL01000151.1"/>
</dbReference>
<reference evidence="1 2" key="1">
    <citation type="submission" date="2019-10" db="EMBL/GenBank/DDBJ databases">
        <title>Genome Sequencing and assembly of Lactobacillus fermentum I2, a lactic acid bacteria.</title>
        <authorList>
            <person name="Lopes L.S."/>
            <person name="Persinoti G.F."/>
            <person name="Riano-Pachon D.M."/>
            <person name="Labate C.A."/>
        </authorList>
    </citation>
    <scope>NUCLEOTIDE SEQUENCE [LARGE SCALE GENOMIC DNA]</scope>
    <source>
        <strain evidence="1 2">I2</strain>
    </source>
</reference>
<dbReference type="AlphaFoldDB" id="A0A843R261"/>
<dbReference type="EMBL" id="WHJL01000151">
    <property type="protein sequence ID" value="MPQ36315.1"/>
    <property type="molecule type" value="Genomic_DNA"/>
</dbReference>
<gene>
    <name evidence="1" type="ORF">GC247_10885</name>
</gene>
<dbReference type="Proteomes" id="UP000466799">
    <property type="component" value="Unassembled WGS sequence"/>
</dbReference>
<organism evidence="1 2">
    <name type="scientific">Limosilactobacillus fermentum</name>
    <name type="common">Lactobacillus fermentum</name>
    <dbReference type="NCBI Taxonomy" id="1613"/>
    <lineage>
        <taxon>Bacteria</taxon>
        <taxon>Bacillati</taxon>
        <taxon>Bacillota</taxon>
        <taxon>Bacilli</taxon>
        <taxon>Lactobacillales</taxon>
        <taxon>Lactobacillaceae</taxon>
        <taxon>Limosilactobacillus</taxon>
    </lineage>
</organism>
<proteinExistence type="predicted"/>
<comment type="caution">
    <text evidence="1">The sequence shown here is derived from an EMBL/GenBank/DDBJ whole genome shotgun (WGS) entry which is preliminary data.</text>
</comment>
<name>A0A843R261_LIMFE</name>
<accession>A0A843R261</accession>